<dbReference type="OrthoDB" id="2159131at2759"/>
<feature type="transmembrane region" description="Helical" evidence="3">
    <location>
        <begin position="276"/>
        <end position="296"/>
    </location>
</feature>
<dbReference type="PANTHER" id="PTHR22093:SF0">
    <property type="entry name" value="LEUKOCYTE RECEPTOR CLUSTER MEMBER 1"/>
    <property type="match status" value="1"/>
</dbReference>
<dbReference type="PANTHER" id="PTHR22093">
    <property type="entry name" value="LEUKOCYTE RECEPTOR CLUSTER LRC MEMBER 1"/>
    <property type="match status" value="1"/>
</dbReference>
<name>A0A9P4VNF2_9PEZI</name>
<protein>
    <recommendedName>
        <fullName evidence="4">CBF1-interacting co-repressor CIR N-terminal domain-containing protein</fullName>
    </recommendedName>
</protein>
<evidence type="ECO:0000256" key="2">
    <source>
        <dbReference type="SAM" id="MobiDB-lite"/>
    </source>
</evidence>
<keyword evidence="6" id="KW-1185">Reference proteome</keyword>
<organism evidence="5 6">
    <name type="scientific">Patellaria atrata CBS 101060</name>
    <dbReference type="NCBI Taxonomy" id="1346257"/>
    <lineage>
        <taxon>Eukaryota</taxon>
        <taxon>Fungi</taxon>
        <taxon>Dikarya</taxon>
        <taxon>Ascomycota</taxon>
        <taxon>Pezizomycotina</taxon>
        <taxon>Dothideomycetes</taxon>
        <taxon>Dothideomycetes incertae sedis</taxon>
        <taxon>Patellariales</taxon>
        <taxon>Patellariaceae</taxon>
        <taxon>Patellaria</taxon>
    </lineage>
</organism>
<comment type="caution">
    <text evidence="5">The sequence shown here is derived from an EMBL/GenBank/DDBJ whole genome shotgun (WGS) entry which is preliminary data.</text>
</comment>
<sequence length="337" mass="38416">MPLHLLGKKSWNVYNPDNIERVRRDEAAAAAKEAEEEQRMQEIDTARRIAFLRGQTPPPIDPPSDEKSTERKSESRRQDRFDGRDRKRRRLAGEDDTDRDIRLARSQANPSPAVDDSRKIKKHQSSDAPLTNHAGNIDLFPIQTRGRAGKNEEAEAEKKKKKREEENLYTMRLSNAAGRDGIHNPWYTSSSTKQSSKSGKEGTPHDIEVESKDVFGRPDSKRKERESTRIVLNDPLAIMQQAQSKLRDVEKERSNWEKERERELLIQKASRDTMNILIITITITITIIIVGVEVGIGPGVGIVNTVHLVWTDLEKARAVTETMKNKVTDVRIVMRDS</sequence>
<feature type="region of interest" description="Disordered" evidence="2">
    <location>
        <begin position="50"/>
        <end position="226"/>
    </location>
</feature>
<dbReference type="SMART" id="SM01083">
    <property type="entry name" value="Cir_N"/>
    <property type="match status" value="1"/>
</dbReference>
<feature type="compositionally biased region" description="Basic and acidic residues" evidence="2">
    <location>
        <begin position="64"/>
        <end position="85"/>
    </location>
</feature>
<gene>
    <name evidence="5" type="ORF">M501DRAFT_1034304</name>
</gene>
<evidence type="ECO:0000313" key="5">
    <source>
        <dbReference type="EMBL" id="KAF2835632.1"/>
    </source>
</evidence>
<evidence type="ECO:0000313" key="6">
    <source>
        <dbReference type="Proteomes" id="UP000799429"/>
    </source>
</evidence>
<dbReference type="InterPro" id="IPR019339">
    <property type="entry name" value="CIR_N_dom"/>
</dbReference>
<accession>A0A9P4VNF2</accession>
<evidence type="ECO:0000256" key="1">
    <source>
        <dbReference type="SAM" id="Coils"/>
    </source>
</evidence>
<keyword evidence="3" id="KW-0812">Transmembrane</keyword>
<dbReference type="InterPro" id="IPR039875">
    <property type="entry name" value="LENG1-like"/>
</dbReference>
<dbReference type="Pfam" id="PF10197">
    <property type="entry name" value="Cir_N"/>
    <property type="match status" value="1"/>
</dbReference>
<proteinExistence type="predicted"/>
<evidence type="ECO:0000256" key="3">
    <source>
        <dbReference type="SAM" id="Phobius"/>
    </source>
</evidence>
<feature type="compositionally biased region" description="Low complexity" evidence="2">
    <location>
        <begin position="188"/>
        <end position="197"/>
    </location>
</feature>
<dbReference type="Proteomes" id="UP000799429">
    <property type="component" value="Unassembled WGS sequence"/>
</dbReference>
<keyword evidence="3" id="KW-0472">Membrane</keyword>
<feature type="compositionally biased region" description="Basic and acidic residues" evidence="2">
    <location>
        <begin position="149"/>
        <end position="166"/>
    </location>
</feature>
<dbReference type="EMBL" id="MU006107">
    <property type="protein sequence ID" value="KAF2835632.1"/>
    <property type="molecule type" value="Genomic_DNA"/>
</dbReference>
<evidence type="ECO:0000259" key="4">
    <source>
        <dbReference type="SMART" id="SM01083"/>
    </source>
</evidence>
<feature type="coiled-coil region" evidence="1">
    <location>
        <begin position="239"/>
        <end position="266"/>
    </location>
</feature>
<feature type="compositionally biased region" description="Basic and acidic residues" evidence="2">
    <location>
        <begin position="198"/>
        <end position="226"/>
    </location>
</feature>
<keyword evidence="3" id="KW-1133">Transmembrane helix</keyword>
<feature type="domain" description="CBF1-interacting co-repressor CIR N-terminal" evidence="4">
    <location>
        <begin position="10"/>
        <end position="46"/>
    </location>
</feature>
<dbReference type="AlphaFoldDB" id="A0A9P4VNF2"/>
<keyword evidence="1" id="KW-0175">Coiled coil</keyword>
<reference evidence="5" key="1">
    <citation type="journal article" date="2020" name="Stud. Mycol.">
        <title>101 Dothideomycetes genomes: a test case for predicting lifestyles and emergence of pathogens.</title>
        <authorList>
            <person name="Haridas S."/>
            <person name="Albert R."/>
            <person name="Binder M."/>
            <person name="Bloem J."/>
            <person name="Labutti K."/>
            <person name="Salamov A."/>
            <person name="Andreopoulos B."/>
            <person name="Baker S."/>
            <person name="Barry K."/>
            <person name="Bills G."/>
            <person name="Bluhm B."/>
            <person name="Cannon C."/>
            <person name="Castanera R."/>
            <person name="Culley D."/>
            <person name="Daum C."/>
            <person name="Ezra D."/>
            <person name="Gonzalez J."/>
            <person name="Henrissat B."/>
            <person name="Kuo A."/>
            <person name="Liang C."/>
            <person name="Lipzen A."/>
            <person name="Lutzoni F."/>
            <person name="Magnuson J."/>
            <person name="Mondo S."/>
            <person name="Nolan M."/>
            <person name="Ohm R."/>
            <person name="Pangilinan J."/>
            <person name="Park H.-J."/>
            <person name="Ramirez L."/>
            <person name="Alfaro M."/>
            <person name="Sun H."/>
            <person name="Tritt A."/>
            <person name="Yoshinaga Y."/>
            <person name="Zwiers L.-H."/>
            <person name="Turgeon B."/>
            <person name="Goodwin S."/>
            <person name="Spatafora J."/>
            <person name="Crous P."/>
            <person name="Grigoriev I."/>
        </authorList>
    </citation>
    <scope>NUCLEOTIDE SEQUENCE</scope>
    <source>
        <strain evidence="5">CBS 101060</strain>
    </source>
</reference>